<evidence type="ECO:0000313" key="2">
    <source>
        <dbReference type="Proteomes" id="UP001196413"/>
    </source>
</evidence>
<name>A0AAD5QMM1_PARTN</name>
<protein>
    <submittedName>
        <fullName evidence="1">Uncharacterized protein</fullName>
    </submittedName>
</protein>
<dbReference type="Proteomes" id="UP001196413">
    <property type="component" value="Unassembled WGS sequence"/>
</dbReference>
<dbReference type="AlphaFoldDB" id="A0AAD5QMM1"/>
<keyword evidence="2" id="KW-1185">Reference proteome</keyword>
<organism evidence="1 2">
    <name type="scientific">Parelaphostrongylus tenuis</name>
    <name type="common">Meningeal worm</name>
    <dbReference type="NCBI Taxonomy" id="148309"/>
    <lineage>
        <taxon>Eukaryota</taxon>
        <taxon>Metazoa</taxon>
        <taxon>Ecdysozoa</taxon>
        <taxon>Nematoda</taxon>
        <taxon>Chromadorea</taxon>
        <taxon>Rhabditida</taxon>
        <taxon>Rhabditina</taxon>
        <taxon>Rhabditomorpha</taxon>
        <taxon>Strongyloidea</taxon>
        <taxon>Metastrongylidae</taxon>
        <taxon>Parelaphostrongylus</taxon>
    </lineage>
</organism>
<proteinExistence type="predicted"/>
<sequence length="115" mass="12840">MSIKQNLTSVMTYDDSEFPKTSSIEDSTSITGQGGQVFCTFKIPSVENLFVMIVEQQTNFFRGQFPSGLCRRTALRMKLVRSAIDTDLCHRDAVHVHRLVAVLPSAPAFSTLVRN</sequence>
<accession>A0AAD5QMM1</accession>
<comment type="caution">
    <text evidence="1">The sequence shown here is derived from an EMBL/GenBank/DDBJ whole genome shotgun (WGS) entry which is preliminary data.</text>
</comment>
<reference evidence="1" key="1">
    <citation type="submission" date="2021-06" db="EMBL/GenBank/DDBJ databases">
        <title>Parelaphostrongylus tenuis whole genome reference sequence.</title>
        <authorList>
            <person name="Garwood T.J."/>
            <person name="Larsen P.A."/>
            <person name="Fountain-Jones N.M."/>
            <person name="Garbe J.R."/>
            <person name="Macchietto M.G."/>
            <person name="Kania S.A."/>
            <person name="Gerhold R.W."/>
            <person name="Richards J.E."/>
            <person name="Wolf T.M."/>
        </authorList>
    </citation>
    <scope>NUCLEOTIDE SEQUENCE</scope>
    <source>
        <strain evidence="1">MNPRO001-30</strain>
        <tissue evidence="1">Meninges</tissue>
    </source>
</reference>
<gene>
    <name evidence="1" type="ORF">KIN20_011647</name>
</gene>
<dbReference type="EMBL" id="JAHQIW010002140">
    <property type="protein sequence ID" value="KAJ1354655.1"/>
    <property type="molecule type" value="Genomic_DNA"/>
</dbReference>
<evidence type="ECO:0000313" key="1">
    <source>
        <dbReference type="EMBL" id="KAJ1354655.1"/>
    </source>
</evidence>